<protein>
    <recommendedName>
        <fullName evidence="2">histidine kinase</fullName>
        <ecNumber evidence="2">2.7.13.3</ecNumber>
    </recommendedName>
</protein>
<proteinExistence type="predicted"/>
<evidence type="ECO:0000256" key="5">
    <source>
        <dbReference type="ARBA" id="ARBA00022741"/>
    </source>
</evidence>
<dbReference type="Proteomes" id="UP000198348">
    <property type="component" value="Unassembled WGS sequence"/>
</dbReference>
<dbReference type="SUPFAM" id="SSF55874">
    <property type="entry name" value="ATPase domain of HSP90 chaperone/DNA topoisomerase II/histidine kinase"/>
    <property type="match status" value="1"/>
</dbReference>
<keyword evidence="7" id="KW-0067">ATP-binding</keyword>
<evidence type="ECO:0000256" key="7">
    <source>
        <dbReference type="ARBA" id="ARBA00022840"/>
    </source>
</evidence>
<feature type="transmembrane region" description="Helical" evidence="9">
    <location>
        <begin position="86"/>
        <end position="110"/>
    </location>
</feature>
<dbReference type="Pfam" id="PF07730">
    <property type="entry name" value="HisKA_3"/>
    <property type="match status" value="1"/>
</dbReference>
<feature type="transmembrane region" description="Helical" evidence="9">
    <location>
        <begin position="54"/>
        <end position="74"/>
    </location>
</feature>
<keyword evidence="9" id="KW-1133">Transmembrane helix</keyword>
<keyword evidence="3" id="KW-0597">Phosphoprotein</keyword>
<organism evidence="12 13">
    <name type="scientific">Haloechinothrix alba</name>
    <dbReference type="NCBI Taxonomy" id="664784"/>
    <lineage>
        <taxon>Bacteria</taxon>
        <taxon>Bacillati</taxon>
        <taxon>Actinomycetota</taxon>
        <taxon>Actinomycetes</taxon>
        <taxon>Pseudonocardiales</taxon>
        <taxon>Pseudonocardiaceae</taxon>
        <taxon>Haloechinothrix</taxon>
    </lineage>
</organism>
<keyword evidence="4" id="KW-0808">Transferase</keyword>
<feature type="transmembrane region" description="Helical" evidence="9">
    <location>
        <begin position="25"/>
        <end position="48"/>
    </location>
</feature>
<feature type="domain" description="Signal transduction histidine kinase subgroup 3 dimerisation and phosphoacceptor" evidence="11">
    <location>
        <begin position="209"/>
        <end position="276"/>
    </location>
</feature>
<dbReference type="Pfam" id="PF02518">
    <property type="entry name" value="HATPase_c"/>
    <property type="match status" value="1"/>
</dbReference>
<evidence type="ECO:0000256" key="3">
    <source>
        <dbReference type="ARBA" id="ARBA00022553"/>
    </source>
</evidence>
<evidence type="ECO:0000259" key="11">
    <source>
        <dbReference type="Pfam" id="PF07730"/>
    </source>
</evidence>
<dbReference type="InterPro" id="IPR003594">
    <property type="entry name" value="HATPase_dom"/>
</dbReference>
<evidence type="ECO:0000259" key="10">
    <source>
        <dbReference type="Pfam" id="PF02518"/>
    </source>
</evidence>
<keyword evidence="9" id="KW-0472">Membrane</keyword>
<feature type="domain" description="Histidine kinase/HSP90-like ATPase" evidence="10">
    <location>
        <begin position="330"/>
        <end position="417"/>
    </location>
</feature>
<dbReference type="GO" id="GO:0016020">
    <property type="term" value="C:membrane"/>
    <property type="evidence" value="ECO:0007669"/>
    <property type="project" value="InterPro"/>
</dbReference>
<dbReference type="GO" id="GO:0046983">
    <property type="term" value="F:protein dimerization activity"/>
    <property type="evidence" value="ECO:0007669"/>
    <property type="project" value="InterPro"/>
</dbReference>
<keyword evidence="8" id="KW-0902">Two-component regulatory system</keyword>
<evidence type="ECO:0000256" key="2">
    <source>
        <dbReference type="ARBA" id="ARBA00012438"/>
    </source>
</evidence>
<dbReference type="GO" id="GO:0000155">
    <property type="term" value="F:phosphorelay sensor kinase activity"/>
    <property type="evidence" value="ECO:0007669"/>
    <property type="project" value="InterPro"/>
</dbReference>
<keyword evidence="9" id="KW-0812">Transmembrane</keyword>
<dbReference type="RefSeq" id="WP_089301220.1">
    <property type="nucleotide sequence ID" value="NZ_FZNW01000008.1"/>
</dbReference>
<evidence type="ECO:0000256" key="4">
    <source>
        <dbReference type="ARBA" id="ARBA00022679"/>
    </source>
</evidence>
<dbReference type="InterPro" id="IPR036890">
    <property type="entry name" value="HATPase_C_sf"/>
</dbReference>
<evidence type="ECO:0000256" key="6">
    <source>
        <dbReference type="ARBA" id="ARBA00022777"/>
    </source>
</evidence>
<dbReference type="PANTHER" id="PTHR24421:SF10">
    <property type="entry name" value="NITRATE_NITRITE SENSOR PROTEIN NARQ"/>
    <property type="match status" value="1"/>
</dbReference>
<dbReference type="CDD" id="cd16917">
    <property type="entry name" value="HATPase_UhpB-NarQ-NarX-like"/>
    <property type="match status" value="1"/>
</dbReference>
<dbReference type="Gene3D" id="1.20.5.1930">
    <property type="match status" value="1"/>
</dbReference>
<dbReference type="InterPro" id="IPR050482">
    <property type="entry name" value="Sensor_HK_TwoCompSys"/>
</dbReference>
<evidence type="ECO:0000256" key="1">
    <source>
        <dbReference type="ARBA" id="ARBA00000085"/>
    </source>
</evidence>
<dbReference type="OrthoDB" id="227596at2"/>
<dbReference type="InterPro" id="IPR011712">
    <property type="entry name" value="Sig_transdc_His_kin_sub3_dim/P"/>
</dbReference>
<dbReference type="EMBL" id="FZNW01000008">
    <property type="protein sequence ID" value="SNR52686.1"/>
    <property type="molecule type" value="Genomic_DNA"/>
</dbReference>
<comment type="catalytic activity">
    <reaction evidence="1">
        <text>ATP + protein L-histidine = ADP + protein N-phospho-L-histidine.</text>
        <dbReference type="EC" id="2.7.13.3"/>
    </reaction>
</comment>
<dbReference type="EC" id="2.7.13.3" evidence="2"/>
<feature type="transmembrane region" description="Helical" evidence="9">
    <location>
        <begin position="116"/>
        <end position="133"/>
    </location>
</feature>
<dbReference type="Gene3D" id="3.30.565.10">
    <property type="entry name" value="Histidine kinase-like ATPase, C-terminal domain"/>
    <property type="match status" value="1"/>
</dbReference>
<dbReference type="AlphaFoldDB" id="A0A238X193"/>
<name>A0A238X193_9PSEU</name>
<keyword evidence="5" id="KW-0547">Nucleotide-binding</keyword>
<evidence type="ECO:0000256" key="9">
    <source>
        <dbReference type="SAM" id="Phobius"/>
    </source>
</evidence>
<dbReference type="GO" id="GO:0005524">
    <property type="term" value="F:ATP binding"/>
    <property type="evidence" value="ECO:0007669"/>
    <property type="project" value="UniProtKB-KW"/>
</dbReference>
<accession>A0A238X193</accession>
<sequence length="422" mass="44183">MTAATRDTIAPSAGRARARRVKDGVVTTLVIAASVFSSFFVLGAQVFAEVPDDLPPAWLATTSFLTAVGAAIALRWRHRHPALVTGIAIVPPLLLIAEALAALIALAALAASRRDHVLWAGTTFVFVATILAVERDANRHPEISVMQMFAGAETTAERVDVPLFAVILTAAVLTSVPVAIGLWRSTRRDLSRRDVKEQQLRAEVARQEERSRIAHEMHDVLGHRLSILSLQAGALEVSGADAGSRTAEAARSVRSTAKDALDDLRHVIGVLKEGQLPTGEAGPAEPERPQPTLADIPEVIASSRQAGQPVNTTILIDDSSAAPSALGAAAYRITREALTNVVRHAPGATTEVTVRGGPGAGLSVEVVNTLPDGPPTEASTGNGTGLPGVRERVSLLGGTVSAGATEEGTFALSAWLPWPRPS</sequence>
<gene>
    <name evidence="12" type="ORF">SAMN06265360_108187</name>
</gene>
<reference evidence="12 13" key="1">
    <citation type="submission" date="2017-06" db="EMBL/GenBank/DDBJ databases">
        <authorList>
            <person name="Kim H.J."/>
            <person name="Triplett B.A."/>
        </authorList>
    </citation>
    <scope>NUCLEOTIDE SEQUENCE [LARGE SCALE GENOMIC DNA]</scope>
    <source>
        <strain evidence="12 13">DSM 45207</strain>
    </source>
</reference>
<keyword evidence="6 12" id="KW-0418">Kinase</keyword>
<feature type="transmembrane region" description="Helical" evidence="9">
    <location>
        <begin position="163"/>
        <end position="183"/>
    </location>
</feature>
<evidence type="ECO:0000313" key="13">
    <source>
        <dbReference type="Proteomes" id="UP000198348"/>
    </source>
</evidence>
<evidence type="ECO:0000313" key="12">
    <source>
        <dbReference type="EMBL" id="SNR52686.1"/>
    </source>
</evidence>
<evidence type="ECO:0000256" key="8">
    <source>
        <dbReference type="ARBA" id="ARBA00023012"/>
    </source>
</evidence>
<keyword evidence="13" id="KW-1185">Reference proteome</keyword>
<dbReference type="PANTHER" id="PTHR24421">
    <property type="entry name" value="NITRATE/NITRITE SENSOR PROTEIN NARX-RELATED"/>
    <property type="match status" value="1"/>
</dbReference>